<feature type="region of interest" description="Disordered" evidence="9">
    <location>
        <begin position="175"/>
        <end position="246"/>
    </location>
</feature>
<evidence type="ECO:0000256" key="1">
    <source>
        <dbReference type="ARBA" id="ARBA00004167"/>
    </source>
</evidence>
<feature type="region of interest" description="Disordered" evidence="9">
    <location>
        <begin position="1"/>
        <end position="57"/>
    </location>
</feature>
<feature type="domain" description="RING-type" evidence="10">
    <location>
        <begin position="400"/>
        <end position="441"/>
    </location>
</feature>
<dbReference type="InterPro" id="IPR001841">
    <property type="entry name" value="Znf_RING"/>
</dbReference>
<comment type="caution">
    <text evidence="11">The sequence shown here is derived from an EMBL/GenBank/DDBJ whole genome shotgun (WGS) entry which is preliminary data.</text>
</comment>
<keyword evidence="2" id="KW-0812">Transmembrane</keyword>
<evidence type="ECO:0000256" key="2">
    <source>
        <dbReference type="ARBA" id="ARBA00022692"/>
    </source>
</evidence>
<dbReference type="CDD" id="cd16454">
    <property type="entry name" value="RING-H2_PA-TM-RING"/>
    <property type="match status" value="1"/>
</dbReference>
<protein>
    <submittedName>
        <fullName evidence="11">Zinc C3HC4 type RING finger domain-containing protein</fullName>
    </submittedName>
</protein>
<evidence type="ECO:0000256" key="4">
    <source>
        <dbReference type="ARBA" id="ARBA00022771"/>
    </source>
</evidence>
<keyword evidence="6" id="KW-1133">Transmembrane helix</keyword>
<evidence type="ECO:0000256" key="6">
    <source>
        <dbReference type="ARBA" id="ARBA00022989"/>
    </source>
</evidence>
<keyword evidence="3" id="KW-0479">Metal-binding</keyword>
<feature type="compositionally biased region" description="Low complexity" evidence="9">
    <location>
        <begin position="1"/>
        <end position="10"/>
    </location>
</feature>
<keyword evidence="7" id="KW-0472">Membrane</keyword>
<dbReference type="AlphaFoldDB" id="A0A9W5TCP8"/>
<dbReference type="PROSITE" id="PS50089">
    <property type="entry name" value="ZF_RING_2"/>
    <property type="match status" value="1"/>
</dbReference>
<proteinExistence type="predicted"/>
<comment type="subcellular location">
    <subcellularLocation>
        <location evidence="1">Membrane</location>
        <topology evidence="1">Single-pass membrane protein</topology>
    </subcellularLocation>
</comment>
<dbReference type="SUPFAM" id="SSF57850">
    <property type="entry name" value="RING/U-box"/>
    <property type="match status" value="1"/>
</dbReference>
<evidence type="ECO:0000256" key="7">
    <source>
        <dbReference type="ARBA" id="ARBA00023136"/>
    </source>
</evidence>
<feature type="compositionally biased region" description="Polar residues" evidence="9">
    <location>
        <begin position="176"/>
        <end position="194"/>
    </location>
</feature>
<evidence type="ECO:0000256" key="3">
    <source>
        <dbReference type="ARBA" id="ARBA00022723"/>
    </source>
</evidence>
<dbReference type="GO" id="GO:0016020">
    <property type="term" value="C:membrane"/>
    <property type="evidence" value="ECO:0007669"/>
    <property type="project" value="UniProtKB-SubCell"/>
</dbReference>
<evidence type="ECO:0000313" key="12">
    <source>
        <dbReference type="Proteomes" id="UP001057455"/>
    </source>
</evidence>
<dbReference type="EMBL" id="BLIY01000017">
    <property type="protein sequence ID" value="GFE54936.1"/>
    <property type="molecule type" value="Genomic_DNA"/>
</dbReference>
<gene>
    <name evidence="11" type="ORF">BaOVIS_023400</name>
</gene>
<dbReference type="Gene3D" id="3.30.40.10">
    <property type="entry name" value="Zinc/RING finger domain, C3HC4 (zinc finger)"/>
    <property type="match status" value="1"/>
</dbReference>
<reference evidence="11" key="1">
    <citation type="submission" date="2019-12" db="EMBL/GenBank/DDBJ databases">
        <title>Genome sequence of Babesia ovis.</title>
        <authorList>
            <person name="Yamagishi J."/>
            <person name="Sevinc F."/>
            <person name="Xuan X."/>
        </authorList>
    </citation>
    <scope>NUCLEOTIDE SEQUENCE</scope>
    <source>
        <strain evidence="11">Selcuk</strain>
    </source>
</reference>
<evidence type="ECO:0000256" key="9">
    <source>
        <dbReference type="SAM" id="MobiDB-lite"/>
    </source>
</evidence>
<accession>A0A9W5TCP8</accession>
<keyword evidence="4 8" id="KW-0863">Zinc-finger</keyword>
<evidence type="ECO:0000259" key="10">
    <source>
        <dbReference type="PROSITE" id="PS50089"/>
    </source>
</evidence>
<dbReference type="OrthoDB" id="1302410at2759"/>
<evidence type="ECO:0000256" key="5">
    <source>
        <dbReference type="ARBA" id="ARBA00022833"/>
    </source>
</evidence>
<dbReference type="GO" id="GO:0008270">
    <property type="term" value="F:zinc ion binding"/>
    <property type="evidence" value="ECO:0007669"/>
    <property type="project" value="UniProtKB-KW"/>
</dbReference>
<dbReference type="Pfam" id="PF13639">
    <property type="entry name" value="zf-RING_2"/>
    <property type="match status" value="1"/>
</dbReference>
<name>A0A9W5TCP8_BABOV</name>
<sequence length="448" mass="50259">MTDSSSSSDTSPPPEEVEGDLGSPVERQSTRTVSPPSVSRTYDYDRPGWRLGNRHQRPCVGRHHTHCDYCTDVDTLRQSGESHNGTVSRFGAGRSQQALVYRGSMPTSWTSPSRNYQGGYPNQGPLNGRFGGRSQTADLSLEVPRLTRTQRSYINASPPSAREALTMRFIKANMSRRPSQESGCYTPRSESISQGVAPLMRNSSAPVTGGLSRTTSIQPHYADDGDEHTPPTAYVSRRGSRYGTQQRQISEPVGLRGVQEHNASAMQHDIEALNRALHEFQHNFTISPRGARDGRVMGYMENLESERVSEVHSRYGPIFTEDVDSSYERYLMDGANTPRGEMDDDEIEYGVAEELYYEDMETFDVEPEIMGLPDDIISQFPVTEFDAVAAGTWNEDARQCSICLEGYEQDQLIRRLACTHGYHKGCIDEWLSRSTVCPICKFDYRIMM</sequence>
<dbReference type="SMART" id="SM00184">
    <property type="entry name" value="RING"/>
    <property type="match status" value="1"/>
</dbReference>
<dbReference type="PANTHER" id="PTHR47168">
    <property type="entry name" value="RING ZINC FINGER DOMAIN SUPERFAMILY PROTEIN-RELATED"/>
    <property type="match status" value="1"/>
</dbReference>
<keyword evidence="12" id="KW-1185">Reference proteome</keyword>
<dbReference type="InterPro" id="IPR051653">
    <property type="entry name" value="E3_ligase_sorting_rcpt"/>
</dbReference>
<dbReference type="InterPro" id="IPR013083">
    <property type="entry name" value="Znf_RING/FYVE/PHD"/>
</dbReference>
<keyword evidence="5" id="KW-0862">Zinc</keyword>
<feature type="compositionally biased region" description="Polar residues" evidence="9">
    <location>
        <begin position="201"/>
        <end position="218"/>
    </location>
</feature>
<evidence type="ECO:0000313" key="11">
    <source>
        <dbReference type="EMBL" id="GFE54936.1"/>
    </source>
</evidence>
<dbReference type="Proteomes" id="UP001057455">
    <property type="component" value="Unassembled WGS sequence"/>
</dbReference>
<organism evidence="11 12">
    <name type="scientific">Babesia ovis</name>
    <dbReference type="NCBI Taxonomy" id="5869"/>
    <lineage>
        <taxon>Eukaryota</taxon>
        <taxon>Sar</taxon>
        <taxon>Alveolata</taxon>
        <taxon>Apicomplexa</taxon>
        <taxon>Aconoidasida</taxon>
        <taxon>Piroplasmida</taxon>
        <taxon>Babesiidae</taxon>
        <taxon>Babesia</taxon>
    </lineage>
</organism>
<evidence type="ECO:0000256" key="8">
    <source>
        <dbReference type="PROSITE-ProRule" id="PRU00175"/>
    </source>
</evidence>
<feature type="compositionally biased region" description="Polar residues" evidence="9">
    <location>
        <begin position="26"/>
        <end position="40"/>
    </location>
</feature>
<dbReference type="PANTHER" id="PTHR47168:SF1">
    <property type="entry name" value="OS02G0798600 PROTEIN"/>
    <property type="match status" value="1"/>
</dbReference>